<proteinExistence type="inferred from homology"/>
<dbReference type="SUPFAM" id="SSF140566">
    <property type="entry name" value="FlgN-like"/>
    <property type="match status" value="1"/>
</dbReference>
<keyword evidence="4" id="KW-0282">Flagellum</keyword>
<evidence type="ECO:0000313" key="4">
    <source>
        <dbReference type="EMBL" id="QDO81956.1"/>
    </source>
</evidence>
<dbReference type="Pfam" id="PF05130">
    <property type="entry name" value="FlgN"/>
    <property type="match status" value="1"/>
</dbReference>
<evidence type="ECO:0000256" key="1">
    <source>
        <dbReference type="ARBA" id="ARBA00002397"/>
    </source>
</evidence>
<dbReference type="Gene3D" id="1.20.58.300">
    <property type="entry name" value="FlgN-like"/>
    <property type="match status" value="1"/>
</dbReference>
<accession>A0ABX5WSB4</accession>
<evidence type="ECO:0000256" key="3">
    <source>
        <dbReference type="ARBA" id="ARBA00022795"/>
    </source>
</evidence>
<keyword evidence="4" id="KW-0969">Cilium</keyword>
<gene>
    <name evidence="4" type="ORF">FM037_00390</name>
</gene>
<keyword evidence="5" id="KW-1185">Reference proteome</keyword>
<protein>
    <submittedName>
        <fullName evidence="4">Flagellar protein FlgN</fullName>
    </submittedName>
</protein>
<dbReference type="InterPro" id="IPR007809">
    <property type="entry name" value="FlgN-like"/>
</dbReference>
<comment type="function">
    <text evidence="1">Required for the efficient initiation of filament assembly.</text>
</comment>
<keyword evidence="3" id="KW-1005">Bacterial flagellum biogenesis</keyword>
<dbReference type="Proteomes" id="UP000315947">
    <property type="component" value="Chromosome"/>
</dbReference>
<comment type="similarity">
    <text evidence="2">Belongs to the FlgN family.</text>
</comment>
<reference evidence="4 5" key="1">
    <citation type="submission" date="2019-07" db="EMBL/GenBank/DDBJ databases">
        <title>Shewanella sp. YLB-06 whole genomic sequence.</title>
        <authorList>
            <person name="Yu L."/>
        </authorList>
    </citation>
    <scope>NUCLEOTIDE SEQUENCE [LARGE SCALE GENOMIC DNA]</scope>
    <source>
        <strain evidence="4 5">YLB-06</strain>
    </source>
</reference>
<sequence>MSSKREILQTLVRGIRQDIEGYKQLKSLLNRQRELMQRRDNDGLRHHNQHQTRLCDELMVKAKKRSDALNQLGFSEDANGMKKLIDKLPKQSSLQVNLLWENLLALVKESQQTNEANGKLLVSQQTVINNLLSRDTEKNVDYGASKGL</sequence>
<organism evidence="4 5">
    <name type="scientific">Shewanella psychropiezotolerans</name>
    <dbReference type="NCBI Taxonomy" id="2593655"/>
    <lineage>
        <taxon>Bacteria</taxon>
        <taxon>Pseudomonadati</taxon>
        <taxon>Pseudomonadota</taxon>
        <taxon>Gammaproteobacteria</taxon>
        <taxon>Alteromonadales</taxon>
        <taxon>Shewanellaceae</taxon>
        <taxon>Shewanella</taxon>
    </lineage>
</organism>
<evidence type="ECO:0000313" key="5">
    <source>
        <dbReference type="Proteomes" id="UP000315947"/>
    </source>
</evidence>
<keyword evidence="4" id="KW-0966">Cell projection</keyword>
<dbReference type="RefSeq" id="WP_144044352.1">
    <property type="nucleotide sequence ID" value="NZ_CP041614.1"/>
</dbReference>
<evidence type="ECO:0000256" key="2">
    <source>
        <dbReference type="ARBA" id="ARBA00007703"/>
    </source>
</evidence>
<dbReference type="EMBL" id="CP041614">
    <property type="protein sequence ID" value="QDO81956.1"/>
    <property type="molecule type" value="Genomic_DNA"/>
</dbReference>
<name>A0ABX5WSB4_9GAMM</name>
<dbReference type="InterPro" id="IPR036679">
    <property type="entry name" value="FlgN-like_sf"/>
</dbReference>